<accession>A0A8C9R5H9</accession>
<sequence length="262" mass="28794">RPATASWTATCSAASLSPAGAEKLRPLAPSVRCDDDTMSLRLRGRRDSGVLVDRGEWVGGPPVPLSQLPPHCGFSLRRSRRDLLLVAPYDGCHVSREVGDGRYVLPLRVHGAPVKMSCPATLRSPATVSCSNSMLILDMCEGLLLSLRLLTTSEETTLSCPRPSDDEDEDDAGPTPPARPAYPMFPPYYPMSFYPLYYPTVAPTAPRPSYPRYPFNPMGFPYMYPQAPRSVAGKAASQGVMYPGYPLFPMPYVYRYPTVPHH</sequence>
<reference evidence="2 3" key="1">
    <citation type="submission" date="2019-04" db="EMBL/GenBank/DDBJ databases">
        <authorList>
            <consortium name="Wellcome Sanger Institute Data Sharing"/>
        </authorList>
    </citation>
    <scope>NUCLEOTIDE SEQUENCE [LARGE SCALE GENOMIC DNA]</scope>
</reference>
<keyword evidence="3" id="KW-1185">Reference proteome</keyword>
<dbReference type="AlphaFoldDB" id="A0A8C9R5H9"/>
<name>A0A8C9R5H9_SCLFO</name>
<evidence type="ECO:0000313" key="2">
    <source>
        <dbReference type="Ensembl" id="ENSSFOP00015009575.2"/>
    </source>
</evidence>
<reference evidence="2" key="2">
    <citation type="submission" date="2025-08" db="UniProtKB">
        <authorList>
            <consortium name="Ensembl"/>
        </authorList>
    </citation>
    <scope>IDENTIFICATION</scope>
</reference>
<feature type="region of interest" description="Disordered" evidence="1">
    <location>
        <begin position="155"/>
        <end position="179"/>
    </location>
</feature>
<protein>
    <submittedName>
        <fullName evidence="2">Uncharacterized protein</fullName>
    </submittedName>
</protein>
<dbReference type="GeneTree" id="ENSGT01030000234812"/>
<evidence type="ECO:0000256" key="1">
    <source>
        <dbReference type="SAM" id="MobiDB-lite"/>
    </source>
</evidence>
<organism evidence="2 3">
    <name type="scientific">Scleropages formosus</name>
    <name type="common">Asian bonytongue</name>
    <name type="synonym">Osteoglossum formosum</name>
    <dbReference type="NCBI Taxonomy" id="113540"/>
    <lineage>
        <taxon>Eukaryota</taxon>
        <taxon>Metazoa</taxon>
        <taxon>Chordata</taxon>
        <taxon>Craniata</taxon>
        <taxon>Vertebrata</taxon>
        <taxon>Euteleostomi</taxon>
        <taxon>Actinopterygii</taxon>
        <taxon>Neopterygii</taxon>
        <taxon>Teleostei</taxon>
        <taxon>Osteoglossocephala</taxon>
        <taxon>Osteoglossomorpha</taxon>
        <taxon>Osteoglossiformes</taxon>
        <taxon>Osteoglossidae</taxon>
        <taxon>Scleropages</taxon>
    </lineage>
</organism>
<reference evidence="2" key="3">
    <citation type="submission" date="2025-09" db="UniProtKB">
        <authorList>
            <consortium name="Ensembl"/>
        </authorList>
    </citation>
    <scope>IDENTIFICATION</scope>
</reference>
<dbReference type="Proteomes" id="UP000694397">
    <property type="component" value="Chromosome 5"/>
</dbReference>
<evidence type="ECO:0000313" key="3">
    <source>
        <dbReference type="Proteomes" id="UP000694397"/>
    </source>
</evidence>
<dbReference type="Ensembl" id="ENSSFOT00015009706.2">
    <property type="protein sequence ID" value="ENSSFOP00015009575.2"/>
    <property type="gene ID" value="ENSSFOG00015006224.2"/>
</dbReference>
<proteinExistence type="predicted"/>